<gene>
    <name evidence="3" type="ORF">NLU04_31175</name>
</gene>
<dbReference type="InterPro" id="IPR011055">
    <property type="entry name" value="Dup_hybrid_motif"/>
</dbReference>
<keyword evidence="1" id="KW-0732">Signal</keyword>
<dbReference type="EMBL" id="CP101397">
    <property type="protein sequence ID" value="UTR82615.1"/>
    <property type="molecule type" value="Genomic_DNA"/>
</dbReference>
<reference evidence="3" key="1">
    <citation type="submission" date="2022-07" db="EMBL/GenBank/DDBJ databases">
        <title>Genomic of Streptomyces cavourensis F2.</title>
        <authorList>
            <person name="Hu S."/>
            <person name="Liang W."/>
        </authorList>
    </citation>
    <scope>NUCLEOTIDE SEQUENCE</scope>
    <source>
        <strain evidence="3">F2</strain>
    </source>
</reference>
<dbReference type="PANTHER" id="PTHR21666:SF270">
    <property type="entry name" value="MUREIN HYDROLASE ACTIVATOR ENVC"/>
    <property type="match status" value="1"/>
</dbReference>
<dbReference type="RefSeq" id="WP_255239941.1">
    <property type="nucleotide sequence ID" value="NZ_CP101397.1"/>
</dbReference>
<proteinExistence type="predicted"/>
<dbReference type="InterPro" id="IPR006311">
    <property type="entry name" value="TAT_signal"/>
</dbReference>
<dbReference type="PANTHER" id="PTHR21666">
    <property type="entry name" value="PEPTIDASE-RELATED"/>
    <property type="match status" value="1"/>
</dbReference>
<dbReference type="Pfam" id="PF01551">
    <property type="entry name" value="Peptidase_M23"/>
    <property type="match status" value="1"/>
</dbReference>
<evidence type="ECO:0000313" key="4">
    <source>
        <dbReference type="Proteomes" id="UP001058236"/>
    </source>
</evidence>
<feature type="chain" id="PRO_5045071322" evidence="1">
    <location>
        <begin position="48"/>
        <end position="293"/>
    </location>
</feature>
<dbReference type="Proteomes" id="UP001058236">
    <property type="component" value="Chromosome"/>
</dbReference>
<feature type="signal peptide" evidence="1">
    <location>
        <begin position="1"/>
        <end position="47"/>
    </location>
</feature>
<evidence type="ECO:0000313" key="3">
    <source>
        <dbReference type="EMBL" id="UTR82615.1"/>
    </source>
</evidence>
<protein>
    <submittedName>
        <fullName evidence="3">M23 family metallopeptidase</fullName>
    </submittedName>
</protein>
<dbReference type="SUPFAM" id="SSF51261">
    <property type="entry name" value="Duplicated hybrid motif"/>
    <property type="match status" value="1"/>
</dbReference>
<sequence>MRAPRTQTRTYATPTRTHPRTRTALLALLALLGGLLTVATTASPAAAAPNFKAPYGCGQQWTYSHHSAEVRRALDFVRTDGGATAGSPVLASAAGTAYRHSQPSGAGNYISIDHGGGWQTYYFHLNAFSVANGARVAQGQQIGTTGSTGNSSGAHIHYEQLLNGVGQNIVINGRSLSPYPGSYYNKYLTSDNGCGGGSGKYWVDTFANATGYAAPNTADAQGILNAGTNYVYCKVWGARVGTATQFNHWWLRTDLDSVYPGKNGRNAYVSAYYLSRWGNDEARDNNGTVIPNC</sequence>
<keyword evidence="4" id="KW-1185">Reference proteome</keyword>
<dbReference type="InterPro" id="IPR050570">
    <property type="entry name" value="Cell_wall_metabolism_enzyme"/>
</dbReference>
<dbReference type="CDD" id="cd12797">
    <property type="entry name" value="M23_peptidase"/>
    <property type="match status" value="1"/>
</dbReference>
<organism evidence="3 4">
    <name type="scientific">Streptomyces cavourensis</name>
    <dbReference type="NCBI Taxonomy" id="67258"/>
    <lineage>
        <taxon>Bacteria</taxon>
        <taxon>Bacillati</taxon>
        <taxon>Actinomycetota</taxon>
        <taxon>Actinomycetes</taxon>
        <taxon>Kitasatosporales</taxon>
        <taxon>Streptomycetaceae</taxon>
        <taxon>Streptomyces</taxon>
    </lineage>
</organism>
<dbReference type="Gene3D" id="2.70.70.10">
    <property type="entry name" value="Glucose Permease (Domain IIA)"/>
    <property type="match status" value="1"/>
</dbReference>
<accession>A0ABY5FG69</accession>
<evidence type="ECO:0000256" key="1">
    <source>
        <dbReference type="SAM" id="SignalP"/>
    </source>
</evidence>
<dbReference type="PROSITE" id="PS51318">
    <property type="entry name" value="TAT"/>
    <property type="match status" value="1"/>
</dbReference>
<name>A0ABY5FG69_9ACTN</name>
<dbReference type="InterPro" id="IPR016047">
    <property type="entry name" value="M23ase_b-sheet_dom"/>
</dbReference>
<evidence type="ECO:0000259" key="2">
    <source>
        <dbReference type="Pfam" id="PF01551"/>
    </source>
</evidence>
<feature type="domain" description="M23ase beta-sheet core" evidence="2">
    <location>
        <begin position="82"/>
        <end position="165"/>
    </location>
</feature>